<dbReference type="PRINTS" id="PR00625">
    <property type="entry name" value="JDOMAIN"/>
</dbReference>
<gene>
    <name evidence="3" type="ORF">pdam_00018387</name>
</gene>
<evidence type="ECO:0000256" key="1">
    <source>
        <dbReference type="SAM" id="MobiDB-lite"/>
    </source>
</evidence>
<dbReference type="InterPro" id="IPR018253">
    <property type="entry name" value="DnaJ_domain_CS"/>
</dbReference>
<dbReference type="AlphaFoldDB" id="A0A3M6U864"/>
<protein>
    <recommendedName>
        <fullName evidence="2">J domain-containing protein</fullName>
    </recommendedName>
</protein>
<proteinExistence type="predicted"/>
<dbReference type="InterPro" id="IPR036869">
    <property type="entry name" value="J_dom_sf"/>
</dbReference>
<dbReference type="PANTHER" id="PTHR44873:SF1">
    <property type="entry name" value="DNAJ HOMOLOG SUBFAMILY C MEMBER 30, MITOCHONDRIAL"/>
    <property type="match status" value="1"/>
</dbReference>
<dbReference type="CDD" id="cd06257">
    <property type="entry name" value="DnaJ"/>
    <property type="match status" value="1"/>
</dbReference>
<dbReference type="PROSITE" id="PS50076">
    <property type="entry name" value="DNAJ_2"/>
    <property type="match status" value="1"/>
</dbReference>
<dbReference type="Proteomes" id="UP000275408">
    <property type="component" value="Unassembled WGS sequence"/>
</dbReference>
<dbReference type="Gene3D" id="1.10.287.110">
    <property type="entry name" value="DnaJ domain"/>
    <property type="match status" value="1"/>
</dbReference>
<dbReference type="PANTHER" id="PTHR44873">
    <property type="entry name" value="DNAJ HOMOLOG SUBFAMILY C MEMBER 30, MITOCHONDRIAL"/>
    <property type="match status" value="1"/>
</dbReference>
<dbReference type="InterPro" id="IPR053025">
    <property type="entry name" value="Mito_ATP_Synthase-Asso"/>
</dbReference>
<dbReference type="OrthoDB" id="291007at2759"/>
<sequence>MNCVVRLLIQSSSSPRWTGLKYSQFRKTSFHGFLRSSSIFGVHKFALKLIHPDRDVKFYSTGAKTRTKNFYKVLGVSPKATQAQIKNAFYKLSITHHPDKHKGSAESHEKFQNITEAYNVLGNQESRKQYDRELIGEGQLRAEHAQGYEHPQTVKKSGSIYNFDEWTKAHYSDTLDRNHRTKLRQEQLRKEKLNTPTTGSGTMKATFVSITLLPLLVLQKFATMLRLCPIMNSSVGEQDLGLHESIST</sequence>
<organism evidence="3 4">
    <name type="scientific">Pocillopora damicornis</name>
    <name type="common">Cauliflower coral</name>
    <name type="synonym">Millepora damicornis</name>
    <dbReference type="NCBI Taxonomy" id="46731"/>
    <lineage>
        <taxon>Eukaryota</taxon>
        <taxon>Metazoa</taxon>
        <taxon>Cnidaria</taxon>
        <taxon>Anthozoa</taxon>
        <taxon>Hexacorallia</taxon>
        <taxon>Scleractinia</taxon>
        <taxon>Astrocoeniina</taxon>
        <taxon>Pocilloporidae</taxon>
        <taxon>Pocillopora</taxon>
    </lineage>
</organism>
<dbReference type="STRING" id="46731.A0A3M6U864"/>
<dbReference type="InterPro" id="IPR001623">
    <property type="entry name" value="DnaJ_domain"/>
</dbReference>
<accession>A0A3M6U864</accession>
<keyword evidence="4" id="KW-1185">Reference proteome</keyword>
<dbReference type="SUPFAM" id="SSF46565">
    <property type="entry name" value="Chaperone J-domain"/>
    <property type="match status" value="1"/>
</dbReference>
<feature type="region of interest" description="Disordered" evidence="1">
    <location>
        <begin position="177"/>
        <end position="197"/>
    </location>
</feature>
<dbReference type="SMART" id="SM00271">
    <property type="entry name" value="DnaJ"/>
    <property type="match status" value="1"/>
</dbReference>
<comment type="caution">
    <text evidence="3">The sequence shown here is derived from an EMBL/GenBank/DDBJ whole genome shotgun (WGS) entry which is preliminary data.</text>
</comment>
<evidence type="ECO:0000259" key="2">
    <source>
        <dbReference type="PROSITE" id="PS50076"/>
    </source>
</evidence>
<feature type="compositionally biased region" description="Basic and acidic residues" evidence="1">
    <location>
        <begin position="177"/>
        <end position="193"/>
    </location>
</feature>
<reference evidence="3 4" key="1">
    <citation type="journal article" date="2018" name="Sci. Rep.">
        <title>Comparative analysis of the Pocillopora damicornis genome highlights role of immune system in coral evolution.</title>
        <authorList>
            <person name="Cunning R."/>
            <person name="Bay R.A."/>
            <person name="Gillette P."/>
            <person name="Baker A.C."/>
            <person name="Traylor-Knowles N."/>
        </authorList>
    </citation>
    <scope>NUCLEOTIDE SEQUENCE [LARGE SCALE GENOMIC DNA]</scope>
    <source>
        <strain evidence="3">RSMAS</strain>
        <tissue evidence="3">Whole animal</tissue>
    </source>
</reference>
<dbReference type="PROSITE" id="PS00636">
    <property type="entry name" value="DNAJ_1"/>
    <property type="match status" value="1"/>
</dbReference>
<dbReference type="Pfam" id="PF00226">
    <property type="entry name" value="DnaJ"/>
    <property type="match status" value="1"/>
</dbReference>
<dbReference type="EMBL" id="RCHS01002034">
    <property type="protein sequence ID" value="RMX49860.1"/>
    <property type="molecule type" value="Genomic_DNA"/>
</dbReference>
<evidence type="ECO:0000313" key="3">
    <source>
        <dbReference type="EMBL" id="RMX49860.1"/>
    </source>
</evidence>
<feature type="domain" description="J" evidence="2">
    <location>
        <begin position="69"/>
        <end position="134"/>
    </location>
</feature>
<evidence type="ECO:0000313" key="4">
    <source>
        <dbReference type="Proteomes" id="UP000275408"/>
    </source>
</evidence>
<name>A0A3M6U864_POCDA</name>